<feature type="transmembrane region" description="Helical" evidence="1">
    <location>
        <begin position="315"/>
        <end position="336"/>
    </location>
</feature>
<keyword evidence="1" id="KW-0812">Transmembrane</keyword>
<evidence type="ECO:0000256" key="2">
    <source>
        <dbReference type="SAM" id="SignalP"/>
    </source>
</evidence>
<feature type="transmembrane region" description="Helical" evidence="1">
    <location>
        <begin position="453"/>
        <end position="473"/>
    </location>
</feature>
<feature type="transmembrane region" description="Helical" evidence="1">
    <location>
        <begin position="407"/>
        <end position="425"/>
    </location>
</feature>
<evidence type="ECO:0000256" key="1">
    <source>
        <dbReference type="SAM" id="Phobius"/>
    </source>
</evidence>
<dbReference type="Pfam" id="PF20146">
    <property type="entry name" value="NRF"/>
    <property type="match status" value="1"/>
</dbReference>
<dbReference type="Pfam" id="PF01757">
    <property type="entry name" value="Acyl_transf_3"/>
    <property type="match status" value="1"/>
</dbReference>
<dbReference type="Proteomes" id="UP001107558">
    <property type="component" value="Chromosome 2"/>
</dbReference>
<comment type="caution">
    <text evidence="5">The sequence shown here is derived from an EMBL/GenBank/DDBJ whole genome shotgun (WGS) entry which is preliminary data.</text>
</comment>
<feature type="domain" description="Acyltransferase 3" evidence="3">
    <location>
        <begin position="232"/>
        <end position="568"/>
    </location>
</feature>
<gene>
    <name evidence="5" type="ORF">PVAND_005253</name>
</gene>
<evidence type="ECO:0008006" key="7">
    <source>
        <dbReference type="Google" id="ProtNLM"/>
    </source>
</evidence>
<feature type="transmembrane region" description="Helical" evidence="1">
    <location>
        <begin position="589"/>
        <end position="611"/>
    </location>
</feature>
<feature type="signal peptide" evidence="2">
    <location>
        <begin position="1"/>
        <end position="21"/>
    </location>
</feature>
<feature type="domain" description="Nose resistant-to-fluoxetine protein N-terminal" evidence="4">
    <location>
        <begin position="52"/>
        <end position="141"/>
    </location>
</feature>
<keyword evidence="6" id="KW-1185">Reference proteome</keyword>
<reference evidence="5" key="1">
    <citation type="submission" date="2021-03" db="EMBL/GenBank/DDBJ databases">
        <title>Chromosome level genome of the anhydrobiotic midge Polypedilum vanderplanki.</title>
        <authorList>
            <person name="Yoshida Y."/>
            <person name="Kikawada T."/>
            <person name="Gusev O."/>
        </authorList>
    </citation>
    <scope>NUCLEOTIDE SEQUENCE</scope>
    <source>
        <strain evidence="5">NIAS01</strain>
        <tissue evidence="5">Whole body or cell culture</tissue>
    </source>
</reference>
<keyword evidence="1" id="KW-1133">Transmembrane helix</keyword>
<dbReference type="InterPro" id="IPR052728">
    <property type="entry name" value="O2_lipid_transport_reg"/>
</dbReference>
<dbReference type="OrthoDB" id="10026250at2759"/>
<dbReference type="InterPro" id="IPR002656">
    <property type="entry name" value="Acyl_transf_3_dom"/>
</dbReference>
<protein>
    <recommendedName>
        <fullName evidence="7">Nose resistant to fluoxetine protein 6-like protein</fullName>
    </recommendedName>
</protein>
<dbReference type="PANTHER" id="PTHR11161:SF0">
    <property type="entry name" value="O-ACYLTRANSFERASE LIKE PROTEIN"/>
    <property type="match status" value="1"/>
</dbReference>
<keyword evidence="1" id="KW-0472">Membrane</keyword>
<sequence length="633" mass="73536">MCAKNFILFLLSLLLIFQTESREINEIVENLNKSEKCFSDIQKLINTKEFDKMLKTWSNFSKDYLYGNSFDFGDFESCLTFDHVQQCFIQYQYKQSSNHSVISVLPKVSLLNFYLKNINERFGGAICIPDTCTGENVRNLMTKFFEKSEFEQSMDYDQSYYCQHKKTRFKYDTLRIISIICLLTITILVTIGTILTNSTSSIFLVKFLQCFSIRRNFQTLKDFSTKESTITCINGIKAISTIAIFFFHSFLIKISYPFSDGKNLQSLLNENKLSYSIATFTIVIDTFFIVSGVLIGRSLLNSKHFNFWKFFIQRYMRLTLLTLFLICYNAMNYSLFKLTPKPYAYMDYMIIDDCKNYWWTTALNIQTFVNPKHMCVVQAWFASVLFQLIIFAALIHMMLKYMSKTKVFICYGLLMLYGIILRLLVFTTRDSYYDVELGRVMDMSNDILEDTYYTLYTRVFSFFSGVFLAHIFYQTHEFSPFNNAKLNKIIIKSAFYSSVILIMLCPFVSWPVPKYLAIIIGLLWIVATNIVIYACHKNYGGIINDFLSLKIWIPISKMALSIYLVSLCHQGALTVTRTKPYEIITTSDIIVGFIFDALIAILPTLLIYTAVECSITNLANLITEQNDVKNDKN</sequence>
<keyword evidence="2" id="KW-0732">Signal</keyword>
<organism evidence="5 6">
    <name type="scientific">Polypedilum vanderplanki</name>
    <name type="common">Sleeping chironomid midge</name>
    <dbReference type="NCBI Taxonomy" id="319348"/>
    <lineage>
        <taxon>Eukaryota</taxon>
        <taxon>Metazoa</taxon>
        <taxon>Ecdysozoa</taxon>
        <taxon>Arthropoda</taxon>
        <taxon>Hexapoda</taxon>
        <taxon>Insecta</taxon>
        <taxon>Pterygota</taxon>
        <taxon>Neoptera</taxon>
        <taxon>Endopterygota</taxon>
        <taxon>Diptera</taxon>
        <taxon>Nematocera</taxon>
        <taxon>Chironomoidea</taxon>
        <taxon>Chironomidae</taxon>
        <taxon>Chironominae</taxon>
        <taxon>Polypedilum</taxon>
        <taxon>Polypedilum</taxon>
    </lineage>
</organism>
<dbReference type="InterPro" id="IPR006621">
    <property type="entry name" value="Nose-resist-to-fluoxetine_N"/>
</dbReference>
<feature type="chain" id="PRO_5039891813" description="Nose resistant to fluoxetine protein 6-like protein" evidence="2">
    <location>
        <begin position="22"/>
        <end position="633"/>
    </location>
</feature>
<feature type="transmembrane region" description="Helical" evidence="1">
    <location>
        <begin position="516"/>
        <end position="535"/>
    </location>
</feature>
<feature type="transmembrane region" description="Helical" evidence="1">
    <location>
        <begin position="377"/>
        <end position="395"/>
    </location>
</feature>
<evidence type="ECO:0000259" key="3">
    <source>
        <dbReference type="Pfam" id="PF01757"/>
    </source>
</evidence>
<dbReference type="EMBL" id="JADBJN010000002">
    <property type="protein sequence ID" value="KAG5675343.1"/>
    <property type="molecule type" value="Genomic_DNA"/>
</dbReference>
<evidence type="ECO:0000313" key="6">
    <source>
        <dbReference type="Proteomes" id="UP001107558"/>
    </source>
</evidence>
<evidence type="ECO:0000259" key="4">
    <source>
        <dbReference type="Pfam" id="PF20146"/>
    </source>
</evidence>
<feature type="transmembrane region" description="Helical" evidence="1">
    <location>
        <begin position="229"/>
        <end position="252"/>
    </location>
</feature>
<dbReference type="AlphaFoldDB" id="A0A9J6BZU9"/>
<name>A0A9J6BZU9_POLVA</name>
<feature type="transmembrane region" description="Helical" evidence="1">
    <location>
        <begin position="176"/>
        <end position="208"/>
    </location>
</feature>
<feature type="transmembrane region" description="Helical" evidence="1">
    <location>
        <begin position="547"/>
        <end position="569"/>
    </location>
</feature>
<proteinExistence type="predicted"/>
<feature type="transmembrane region" description="Helical" evidence="1">
    <location>
        <begin position="272"/>
        <end position="295"/>
    </location>
</feature>
<accession>A0A9J6BZU9</accession>
<dbReference type="PANTHER" id="PTHR11161">
    <property type="entry name" value="O-ACYLTRANSFERASE"/>
    <property type="match status" value="1"/>
</dbReference>
<feature type="transmembrane region" description="Helical" evidence="1">
    <location>
        <begin position="494"/>
        <end position="510"/>
    </location>
</feature>
<evidence type="ECO:0000313" key="5">
    <source>
        <dbReference type="EMBL" id="KAG5675343.1"/>
    </source>
</evidence>
<dbReference type="GO" id="GO:0016747">
    <property type="term" value="F:acyltransferase activity, transferring groups other than amino-acyl groups"/>
    <property type="evidence" value="ECO:0007669"/>
    <property type="project" value="InterPro"/>
</dbReference>